<dbReference type="PANTHER" id="PTHR14969:SF13">
    <property type="entry name" value="AT30094P"/>
    <property type="match status" value="1"/>
</dbReference>
<dbReference type="InterPro" id="IPR000326">
    <property type="entry name" value="PAP2/HPO"/>
</dbReference>
<keyword evidence="1" id="KW-0812">Transmembrane</keyword>
<proteinExistence type="predicted"/>
<evidence type="ECO:0000313" key="4">
    <source>
        <dbReference type="Proteomes" id="UP001375370"/>
    </source>
</evidence>
<dbReference type="CDD" id="cd03392">
    <property type="entry name" value="PAP2_like_2"/>
    <property type="match status" value="1"/>
</dbReference>
<dbReference type="InterPro" id="IPR036938">
    <property type="entry name" value="PAP2/HPO_sf"/>
</dbReference>
<dbReference type="SMART" id="SM00014">
    <property type="entry name" value="acidPPc"/>
    <property type="match status" value="1"/>
</dbReference>
<feature type="transmembrane region" description="Helical" evidence="1">
    <location>
        <begin position="115"/>
        <end position="134"/>
    </location>
</feature>
<dbReference type="Pfam" id="PF01569">
    <property type="entry name" value="PAP2"/>
    <property type="match status" value="1"/>
</dbReference>
<feature type="transmembrane region" description="Helical" evidence="1">
    <location>
        <begin position="7"/>
        <end position="25"/>
    </location>
</feature>
<evidence type="ECO:0000256" key="1">
    <source>
        <dbReference type="SAM" id="Phobius"/>
    </source>
</evidence>
<organism evidence="3 4">
    <name type="scientific">Candidatus Dehalogenimonas loeffleri</name>
    <dbReference type="NCBI Taxonomy" id="3127115"/>
    <lineage>
        <taxon>Bacteria</taxon>
        <taxon>Bacillati</taxon>
        <taxon>Chloroflexota</taxon>
        <taxon>Dehalococcoidia</taxon>
        <taxon>Dehalococcoidales</taxon>
        <taxon>Dehalococcoidaceae</taxon>
        <taxon>Dehalogenimonas</taxon>
    </lineage>
</organism>
<dbReference type="PANTHER" id="PTHR14969">
    <property type="entry name" value="SPHINGOSINE-1-PHOSPHATE PHOSPHOHYDROLASE"/>
    <property type="match status" value="1"/>
</dbReference>
<dbReference type="Proteomes" id="UP001375370">
    <property type="component" value="Chromosome"/>
</dbReference>
<keyword evidence="1" id="KW-0472">Membrane</keyword>
<feature type="domain" description="Phosphatidic acid phosphatase type 2/haloperoxidase" evidence="2">
    <location>
        <begin position="83"/>
        <end position="188"/>
    </location>
</feature>
<accession>A0ABZ2J8B6</accession>
<dbReference type="SUPFAM" id="SSF48317">
    <property type="entry name" value="Acid phosphatase/Vanadium-dependent haloperoxidase"/>
    <property type="match status" value="1"/>
</dbReference>
<evidence type="ECO:0000259" key="2">
    <source>
        <dbReference type="SMART" id="SM00014"/>
    </source>
</evidence>
<name>A0ABZ2J8B6_9CHLR</name>
<feature type="transmembrane region" description="Helical" evidence="1">
    <location>
        <begin position="146"/>
        <end position="167"/>
    </location>
</feature>
<dbReference type="EMBL" id="CP146612">
    <property type="protein sequence ID" value="WWX24645.1"/>
    <property type="molecule type" value="Genomic_DNA"/>
</dbReference>
<keyword evidence="1" id="KW-1133">Transmembrane helix</keyword>
<keyword evidence="4" id="KW-1185">Reference proteome</keyword>
<feature type="transmembrane region" description="Helical" evidence="1">
    <location>
        <begin position="55"/>
        <end position="75"/>
    </location>
</feature>
<gene>
    <name evidence="3" type="ORF">V8247_05090</name>
</gene>
<evidence type="ECO:0000313" key="3">
    <source>
        <dbReference type="EMBL" id="WWX24645.1"/>
    </source>
</evidence>
<sequence length="199" mass="22338">MRSFPVIGYFIILFFFVVLAGLAWYSPQPFDRWLFETVQGWQGPVLDPLMRMVQFLGETGPSIVLPGIVAVWLWVSGHRQEAVWLTAALAAESLLAGGLKGLIDRPRPNGGDFSFVSGHTAYFTVFSGFLFFRLKKIVADTRWLTVWRVLLTALLVLTGISRMYLGVHWPTDVLGGFMLGVLVLIPVLWRLNGQVQRAI</sequence>
<dbReference type="RefSeq" id="WP_338736758.1">
    <property type="nucleotide sequence ID" value="NZ_CP146612.1"/>
</dbReference>
<reference evidence="3 4" key="1">
    <citation type="submission" date="2024-03" db="EMBL/GenBank/DDBJ databases">
        <title>A Dehalogenimonas Isolated from Estuarine Sediments Dihaloeliminates Chlorinated Alkanes.</title>
        <authorList>
            <person name="Yang Y."/>
            <person name="Wang H."/>
        </authorList>
    </citation>
    <scope>NUCLEOTIDE SEQUENCE [LARGE SCALE GENOMIC DNA]</scope>
    <source>
        <strain evidence="3 4">W</strain>
    </source>
</reference>
<feature type="transmembrane region" description="Helical" evidence="1">
    <location>
        <begin position="82"/>
        <end position="103"/>
    </location>
</feature>
<feature type="transmembrane region" description="Helical" evidence="1">
    <location>
        <begin position="173"/>
        <end position="191"/>
    </location>
</feature>
<protein>
    <submittedName>
        <fullName evidence="3">Phosphatase PAP2 family protein</fullName>
    </submittedName>
</protein>
<dbReference type="Gene3D" id="1.20.144.10">
    <property type="entry name" value="Phosphatidic acid phosphatase type 2/haloperoxidase"/>
    <property type="match status" value="1"/>
</dbReference>